<dbReference type="PANTHER" id="PTHR16127">
    <property type="entry name" value="TAXILIN"/>
    <property type="match status" value="1"/>
</dbReference>
<evidence type="ECO:0000256" key="2">
    <source>
        <dbReference type="SAM" id="Coils"/>
    </source>
</evidence>
<dbReference type="Pfam" id="PF09728">
    <property type="entry name" value="Taxilin"/>
    <property type="match status" value="1"/>
</dbReference>
<keyword evidence="4" id="KW-1185">Reference proteome</keyword>
<dbReference type="AlphaFoldDB" id="A0A811JVA1"/>
<name>A0A811JVA1_9BILA</name>
<keyword evidence="2" id="KW-0175">Coiled coil</keyword>
<proteinExistence type="inferred from homology"/>
<dbReference type="InterPro" id="IPR026183">
    <property type="entry name" value="Taxilin_fam"/>
</dbReference>
<dbReference type="EMBL" id="CAJFCW020000001">
    <property type="protein sequence ID" value="CAG9084585.1"/>
    <property type="molecule type" value="Genomic_DNA"/>
</dbReference>
<protein>
    <submittedName>
        <fullName evidence="3">Uncharacterized protein</fullName>
    </submittedName>
</protein>
<organism evidence="3 4">
    <name type="scientific">Bursaphelenchus okinawaensis</name>
    <dbReference type="NCBI Taxonomy" id="465554"/>
    <lineage>
        <taxon>Eukaryota</taxon>
        <taxon>Metazoa</taxon>
        <taxon>Ecdysozoa</taxon>
        <taxon>Nematoda</taxon>
        <taxon>Chromadorea</taxon>
        <taxon>Rhabditida</taxon>
        <taxon>Tylenchina</taxon>
        <taxon>Tylenchomorpha</taxon>
        <taxon>Aphelenchoidea</taxon>
        <taxon>Aphelenchoididae</taxon>
        <taxon>Bursaphelenchus</taxon>
    </lineage>
</organism>
<feature type="coiled-coil region" evidence="2">
    <location>
        <begin position="267"/>
        <end position="329"/>
    </location>
</feature>
<feature type="coiled-coil region" evidence="2">
    <location>
        <begin position="151"/>
        <end position="203"/>
    </location>
</feature>
<comment type="caution">
    <text evidence="3">The sequence shown here is derived from an EMBL/GenBank/DDBJ whole genome shotgun (WGS) entry which is preliminary data.</text>
</comment>
<gene>
    <name evidence="3" type="ORF">BOKJ2_LOCUS1846</name>
</gene>
<evidence type="ECO:0000256" key="1">
    <source>
        <dbReference type="ARBA" id="ARBA00009550"/>
    </source>
</evidence>
<dbReference type="GO" id="GO:0019905">
    <property type="term" value="F:syntaxin binding"/>
    <property type="evidence" value="ECO:0007669"/>
    <property type="project" value="InterPro"/>
</dbReference>
<sequence>MTKTKADVKKAVLGQLEAVKEDERVNYLINKLVNVEFESEKSIETAKQLKVEVEKLSGVEKKLQSTEKMLSRAELSKSKLEELCRELNRSKKEEADRNVQKLKEIERNHQETVENFKKSLGDIQLSVDARKEQAKRMQDVEEISKSLTTLSEEYETRLKELKTLYEDREDKVKDMMKTKDEELNHLRKEIDNMRGKVEGVFKENVNLKQELLGKERAFQEAVASEIQTKKVIESYGDKYSDLVNTLEKSNKAFERARTDMGKMNSQLIKLQGESQRYRQQLEQSNETISKLNEINEDINKKSSLKDRQLEQLQKLCRQLQKGAVGSENEDSQNTPA</sequence>
<dbReference type="Proteomes" id="UP000614601">
    <property type="component" value="Unassembled WGS sequence"/>
</dbReference>
<reference evidence="3" key="1">
    <citation type="submission" date="2020-09" db="EMBL/GenBank/DDBJ databases">
        <authorList>
            <person name="Kikuchi T."/>
        </authorList>
    </citation>
    <scope>NUCLEOTIDE SEQUENCE</scope>
    <source>
        <strain evidence="3">SH1</strain>
    </source>
</reference>
<evidence type="ECO:0000313" key="4">
    <source>
        <dbReference type="Proteomes" id="UP000614601"/>
    </source>
</evidence>
<evidence type="ECO:0000313" key="3">
    <source>
        <dbReference type="EMBL" id="CAD5207162.1"/>
    </source>
</evidence>
<dbReference type="PANTHER" id="PTHR16127:SF13">
    <property type="entry name" value="GH01188P"/>
    <property type="match status" value="1"/>
</dbReference>
<feature type="coiled-coil region" evidence="2">
    <location>
        <begin position="56"/>
        <end position="112"/>
    </location>
</feature>
<comment type="similarity">
    <text evidence="1">Belongs to the taxilin family.</text>
</comment>
<dbReference type="EMBL" id="CAJFDH010000001">
    <property type="protein sequence ID" value="CAD5207162.1"/>
    <property type="molecule type" value="Genomic_DNA"/>
</dbReference>
<accession>A0A811JVA1</accession>
<dbReference type="OrthoDB" id="425555at2759"/>
<dbReference type="Proteomes" id="UP000783686">
    <property type="component" value="Unassembled WGS sequence"/>
</dbReference>